<proteinExistence type="predicted"/>
<name>A0A183JMI6_9TREM</name>
<dbReference type="Proteomes" id="UP000279833">
    <property type="component" value="Unassembled WGS sequence"/>
</dbReference>
<reference evidence="2 3" key="2">
    <citation type="submission" date="2018-11" db="EMBL/GenBank/DDBJ databases">
        <authorList>
            <consortium name="Pathogen Informatics"/>
        </authorList>
    </citation>
    <scope>NUCLEOTIDE SEQUENCE [LARGE SCALE GENOMIC DNA]</scope>
    <source>
        <strain evidence="2">Dakar</strain>
        <strain evidence="3">Dakar, Senegal</strain>
    </source>
</reference>
<reference evidence="4" key="1">
    <citation type="submission" date="2016-06" db="UniProtKB">
        <authorList>
            <consortium name="WormBaseParasite"/>
        </authorList>
    </citation>
    <scope>IDENTIFICATION</scope>
</reference>
<accession>A0A183JMI6</accession>
<gene>
    <name evidence="2" type="ORF">SCUD_LOCUS3920</name>
</gene>
<evidence type="ECO:0000313" key="4">
    <source>
        <dbReference type="WBParaSite" id="SCUD_0000392001-mRNA-1"/>
    </source>
</evidence>
<dbReference type="PANTHER" id="PTHR47027:SF20">
    <property type="entry name" value="REVERSE TRANSCRIPTASE-LIKE PROTEIN WITH RNA-DIRECTED DNA POLYMERASE DOMAIN"/>
    <property type="match status" value="1"/>
</dbReference>
<evidence type="ECO:0000256" key="1">
    <source>
        <dbReference type="SAM" id="MobiDB-lite"/>
    </source>
</evidence>
<feature type="compositionally biased region" description="Acidic residues" evidence="1">
    <location>
        <begin position="123"/>
        <end position="144"/>
    </location>
</feature>
<sequence length="154" mass="17940">MCGKVDEGSLIILMVLLFNKVKNFVNAQLQDQQTGFRKDGSCTDRIATLQITVKQSSEWNSPFYIKLIDYENAFDIVDRTTLWRLLPHYSVHEKIVNIIRNFYDGLNCKIVHGEQMTTRSNNDEEEEEEEDDDDDDGDYDDDHDDDNKCSVNYT</sequence>
<feature type="region of interest" description="Disordered" evidence="1">
    <location>
        <begin position="116"/>
        <end position="154"/>
    </location>
</feature>
<dbReference type="EMBL" id="UZAK01004742">
    <property type="protein sequence ID" value="VDO85336.1"/>
    <property type="molecule type" value="Genomic_DNA"/>
</dbReference>
<evidence type="ECO:0000313" key="3">
    <source>
        <dbReference type="Proteomes" id="UP000279833"/>
    </source>
</evidence>
<protein>
    <submittedName>
        <fullName evidence="4">Reverse transcriptase domain-containing protein</fullName>
    </submittedName>
</protein>
<organism evidence="4">
    <name type="scientific">Schistosoma curassoni</name>
    <dbReference type="NCBI Taxonomy" id="6186"/>
    <lineage>
        <taxon>Eukaryota</taxon>
        <taxon>Metazoa</taxon>
        <taxon>Spiralia</taxon>
        <taxon>Lophotrochozoa</taxon>
        <taxon>Platyhelminthes</taxon>
        <taxon>Trematoda</taxon>
        <taxon>Digenea</taxon>
        <taxon>Strigeidida</taxon>
        <taxon>Schistosomatoidea</taxon>
        <taxon>Schistosomatidae</taxon>
        <taxon>Schistosoma</taxon>
    </lineage>
</organism>
<dbReference type="PANTHER" id="PTHR47027">
    <property type="entry name" value="REVERSE TRANSCRIPTASE DOMAIN-CONTAINING PROTEIN"/>
    <property type="match status" value="1"/>
</dbReference>
<keyword evidence="3" id="KW-1185">Reference proteome</keyword>
<evidence type="ECO:0000313" key="2">
    <source>
        <dbReference type="EMBL" id="VDO85336.1"/>
    </source>
</evidence>
<dbReference type="WBParaSite" id="SCUD_0000392001-mRNA-1">
    <property type="protein sequence ID" value="SCUD_0000392001-mRNA-1"/>
    <property type="gene ID" value="SCUD_0000392001"/>
</dbReference>
<dbReference type="AlphaFoldDB" id="A0A183JMI6"/>
<dbReference type="STRING" id="6186.A0A183JMI6"/>